<reference evidence="1 2" key="1">
    <citation type="submission" date="2024-09" db="EMBL/GenBank/DDBJ databases">
        <authorList>
            <person name="Lee S.D."/>
        </authorList>
    </citation>
    <scope>NUCLEOTIDE SEQUENCE [LARGE SCALE GENOMIC DNA]</scope>
    <source>
        <strain evidence="1 2">N1-3</strain>
    </source>
</reference>
<sequence length="236" mass="25967">MSFGAGHGEDDWDVDGVLRAALRRTAGELGLALPESDGKSGRLAEYVDAGSGRRVTVYPPGERRRTFQVNLQGNRTRLACGWTADLTEVVRATAAWSSSAGLEETRARASFVRFRPWTLTHEREPFGAVELAWLVKLDRIHMPPYDRHPRAHALLAAAYAQPALRRLLPVNSHFNLWFSTSAEEPWKSRVGYAIHPYDEGLYGVWNGGEPVARTETPEQAVALVLAALPEGLGPAS</sequence>
<organism evidence="1 2">
    <name type="scientific">Streptacidiphilus alkalitolerans</name>
    <dbReference type="NCBI Taxonomy" id="3342712"/>
    <lineage>
        <taxon>Bacteria</taxon>
        <taxon>Bacillati</taxon>
        <taxon>Actinomycetota</taxon>
        <taxon>Actinomycetes</taxon>
        <taxon>Kitasatosporales</taxon>
        <taxon>Streptomycetaceae</taxon>
        <taxon>Streptacidiphilus</taxon>
    </lineage>
</organism>
<proteinExistence type="predicted"/>
<comment type="caution">
    <text evidence="1">The sequence shown here is derived from an EMBL/GenBank/DDBJ whole genome shotgun (WGS) entry which is preliminary data.</text>
</comment>
<accession>A0ABV6XD83</accession>
<evidence type="ECO:0000313" key="2">
    <source>
        <dbReference type="Proteomes" id="UP001592530"/>
    </source>
</evidence>
<protein>
    <submittedName>
        <fullName evidence="1">DUF6193 family natural product biosynthesis protein</fullName>
    </submittedName>
</protein>
<gene>
    <name evidence="1" type="ORF">ACEZDB_36540</name>
</gene>
<dbReference type="Proteomes" id="UP001592530">
    <property type="component" value="Unassembled WGS sequence"/>
</dbReference>
<dbReference type="Pfam" id="PF19692">
    <property type="entry name" value="DUF6193"/>
    <property type="match status" value="1"/>
</dbReference>
<dbReference type="RefSeq" id="WP_380559650.1">
    <property type="nucleotide sequence ID" value="NZ_JBHEZY010000025.1"/>
</dbReference>
<name>A0ABV6XD83_9ACTN</name>
<dbReference type="EMBL" id="JBHEZY010000025">
    <property type="protein sequence ID" value="MFC1436157.1"/>
    <property type="molecule type" value="Genomic_DNA"/>
</dbReference>
<dbReference type="InterPro" id="IPR045682">
    <property type="entry name" value="DUF6193"/>
</dbReference>
<evidence type="ECO:0000313" key="1">
    <source>
        <dbReference type="EMBL" id="MFC1436157.1"/>
    </source>
</evidence>